<feature type="signal peptide" evidence="1">
    <location>
        <begin position="1"/>
        <end position="25"/>
    </location>
</feature>
<gene>
    <name evidence="2" type="ORF">JD292_02515</name>
</gene>
<evidence type="ECO:0000313" key="3">
    <source>
        <dbReference type="Proteomes" id="UP000618733"/>
    </source>
</evidence>
<protein>
    <recommendedName>
        <fullName evidence="4">PQQ-binding-like beta-propeller repeat protein</fullName>
    </recommendedName>
</protein>
<name>A0A934QBS8_9MICO</name>
<dbReference type="Proteomes" id="UP000618733">
    <property type="component" value="Unassembled WGS sequence"/>
</dbReference>
<keyword evidence="3" id="KW-1185">Reference proteome</keyword>
<dbReference type="PROSITE" id="PS51257">
    <property type="entry name" value="PROKAR_LIPOPROTEIN"/>
    <property type="match status" value="1"/>
</dbReference>
<dbReference type="InterPro" id="IPR011047">
    <property type="entry name" value="Quinoprotein_ADH-like_sf"/>
</dbReference>
<dbReference type="RefSeq" id="WP_200131155.1">
    <property type="nucleotide sequence ID" value="NZ_JAEHOI010000002.1"/>
</dbReference>
<keyword evidence="1" id="KW-0732">Signal</keyword>
<dbReference type="InterPro" id="IPR015943">
    <property type="entry name" value="WD40/YVTN_repeat-like_dom_sf"/>
</dbReference>
<dbReference type="Gene3D" id="2.130.10.10">
    <property type="entry name" value="YVTN repeat-like/Quinoprotein amine dehydrogenase"/>
    <property type="match status" value="1"/>
</dbReference>
<dbReference type="EMBL" id="JAEHOI010000002">
    <property type="protein sequence ID" value="MBK0420955.1"/>
    <property type="molecule type" value="Genomic_DNA"/>
</dbReference>
<accession>A0A934QBS8</accession>
<reference evidence="2" key="1">
    <citation type="submission" date="2020-12" db="EMBL/GenBank/DDBJ databases">
        <title>Leucobacter sp. CAS2, isolated from Chromium sludge.</title>
        <authorList>
            <person name="Xu Z."/>
        </authorList>
    </citation>
    <scope>NUCLEOTIDE SEQUENCE</scope>
    <source>
        <strain evidence="2">CSA2</strain>
    </source>
</reference>
<dbReference type="SUPFAM" id="SSF50998">
    <property type="entry name" value="Quinoprotein alcohol dehydrogenase-like"/>
    <property type="match status" value="1"/>
</dbReference>
<dbReference type="AlphaFoldDB" id="A0A934QBS8"/>
<proteinExistence type="predicted"/>
<evidence type="ECO:0000256" key="1">
    <source>
        <dbReference type="SAM" id="SignalP"/>
    </source>
</evidence>
<evidence type="ECO:0008006" key="4">
    <source>
        <dbReference type="Google" id="ProtNLM"/>
    </source>
</evidence>
<sequence length="407" mass="43532">MNTQVRRRSAAALTALGIGAALLLAGCSKYPDPNGLTFHPEGTKSGWMLEDYKNGPGETIQIKEGEDVCGFSKDHTVLVRMLPRPTSKAGYARSGIVGIDTATGKELWNLPSRACNPTDMIDGVLYMSPNQWYGESPISDMDDRNYWRADPKTGKQIGQPYMVADRAQFFQVLGEHDGSVYASVNNGLVVKATDGKIDWQTDPPQESTDCVLIPNGKYVGCATTGDLGTYKVVDTSTGKLTVPETPKSGEVASIEWFSDGFSLGPQSYKDGEATYFDYTGKKLESHGTVILPGAPAGVFYSMADAKERNTVNAVNAKGKPVAAFDDNGVKFFPSGAVYESYSTPDVQSSASGNTVLVVDDNEAKFFDAKGKQYGSAPAPGQSLEIIDGVIRSYDSATGAGVLVMPKK</sequence>
<comment type="caution">
    <text evidence="2">The sequence shown here is derived from an EMBL/GenBank/DDBJ whole genome shotgun (WGS) entry which is preliminary data.</text>
</comment>
<organism evidence="2 3">
    <name type="scientific">Leucobacter edaphi</name>
    <dbReference type="NCBI Taxonomy" id="2796472"/>
    <lineage>
        <taxon>Bacteria</taxon>
        <taxon>Bacillati</taxon>
        <taxon>Actinomycetota</taxon>
        <taxon>Actinomycetes</taxon>
        <taxon>Micrococcales</taxon>
        <taxon>Microbacteriaceae</taxon>
        <taxon>Leucobacter</taxon>
    </lineage>
</organism>
<feature type="chain" id="PRO_5038359088" description="PQQ-binding-like beta-propeller repeat protein" evidence="1">
    <location>
        <begin position="26"/>
        <end position="407"/>
    </location>
</feature>
<evidence type="ECO:0000313" key="2">
    <source>
        <dbReference type="EMBL" id="MBK0420955.1"/>
    </source>
</evidence>